<dbReference type="InterPro" id="IPR015867">
    <property type="entry name" value="N-reg_PII/ATP_PRibTrfase_C"/>
</dbReference>
<evidence type="ECO:0000256" key="1">
    <source>
        <dbReference type="ARBA" id="ARBA00010554"/>
    </source>
</evidence>
<dbReference type="InterPro" id="IPR011322">
    <property type="entry name" value="N-reg_PII-like_a/b"/>
</dbReference>
<dbReference type="InterPro" id="IPR003793">
    <property type="entry name" value="UPF0166"/>
</dbReference>
<dbReference type="SUPFAM" id="SSF54913">
    <property type="entry name" value="GlnB-like"/>
    <property type="match status" value="1"/>
</dbReference>
<dbReference type="PANTHER" id="PTHR35983">
    <property type="entry name" value="UPF0166 PROTEIN TM_0021"/>
    <property type="match status" value="1"/>
</dbReference>
<name>A0ABW1EG65_9BACT</name>
<protein>
    <submittedName>
        <fullName evidence="2">DUF190 domain-containing protein</fullName>
    </submittedName>
</protein>
<dbReference type="EMBL" id="JBHSPH010000002">
    <property type="protein sequence ID" value="MFC5862240.1"/>
    <property type="molecule type" value="Genomic_DNA"/>
</dbReference>
<comment type="similarity">
    <text evidence="1">Belongs to the UPF0166 family.</text>
</comment>
<reference evidence="3" key="1">
    <citation type="journal article" date="2019" name="Int. J. Syst. Evol. Microbiol.">
        <title>The Global Catalogue of Microorganisms (GCM) 10K type strain sequencing project: providing services to taxonomists for standard genome sequencing and annotation.</title>
        <authorList>
            <consortium name="The Broad Institute Genomics Platform"/>
            <consortium name="The Broad Institute Genome Sequencing Center for Infectious Disease"/>
            <person name="Wu L."/>
            <person name="Ma J."/>
        </authorList>
    </citation>
    <scope>NUCLEOTIDE SEQUENCE [LARGE SCALE GENOMIC DNA]</scope>
    <source>
        <strain evidence="3">JCM 4087</strain>
    </source>
</reference>
<gene>
    <name evidence="2" type="ORF">ACFPT7_08040</name>
</gene>
<sequence>MKEQFHARMLRIHFGESDKWQNKPLYEAIVAKCKELEMAGAIVYRGIEGYGASARIRNSGTLSRNAPIMLSLIDRNEQIQKLLPHLDAMVEEGLIAMSPVEVLRYSRKPSATWSQDFPIG</sequence>
<evidence type="ECO:0000313" key="3">
    <source>
        <dbReference type="Proteomes" id="UP001596091"/>
    </source>
</evidence>
<dbReference type="Pfam" id="PF02641">
    <property type="entry name" value="DUF190"/>
    <property type="match status" value="1"/>
</dbReference>
<dbReference type="PANTHER" id="PTHR35983:SF1">
    <property type="entry name" value="UPF0166 PROTEIN TM_0021"/>
    <property type="match status" value="1"/>
</dbReference>
<organism evidence="2 3">
    <name type="scientific">Acidicapsa dinghuensis</name>
    <dbReference type="NCBI Taxonomy" id="2218256"/>
    <lineage>
        <taxon>Bacteria</taxon>
        <taxon>Pseudomonadati</taxon>
        <taxon>Acidobacteriota</taxon>
        <taxon>Terriglobia</taxon>
        <taxon>Terriglobales</taxon>
        <taxon>Acidobacteriaceae</taxon>
        <taxon>Acidicapsa</taxon>
    </lineage>
</organism>
<proteinExistence type="inferred from homology"/>
<keyword evidence="3" id="KW-1185">Reference proteome</keyword>
<comment type="caution">
    <text evidence="2">The sequence shown here is derived from an EMBL/GenBank/DDBJ whole genome shotgun (WGS) entry which is preliminary data.</text>
</comment>
<dbReference type="Proteomes" id="UP001596091">
    <property type="component" value="Unassembled WGS sequence"/>
</dbReference>
<evidence type="ECO:0000313" key="2">
    <source>
        <dbReference type="EMBL" id="MFC5862240.1"/>
    </source>
</evidence>
<dbReference type="Gene3D" id="3.30.70.120">
    <property type="match status" value="1"/>
</dbReference>
<dbReference type="RefSeq" id="WP_263338586.1">
    <property type="nucleotide sequence ID" value="NZ_JAGSYH010000004.1"/>
</dbReference>
<accession>A0ABW1EG65</accession>